<keyword evidence="4" id="KW-1185">Reference proteome</keyword>
<evidence type="ECO:0000256" key="1">
    <source>
        <dbReference type="SAM" id="Phobius"/>
    </source>
</evidence>
<keyword evidence="1" id="KW-1133">Transmembrane helix</keyword>
<sequence>MRILLLRIVFAAYLVAVGFAVWAPNPADGAYAGVLAMPARWLASLGLPFEPSYAVLEFTANIAMFVPFGVLAMTAFRMRVWSTTLAGLATSALIEGVQLFLPTRYSTVSDLVANTAGALVGALLVAAVRRSRTRRSQQLPSVA</sequence>
<feature type="transmembrane region" description="Helical" evidence="1">
    <location>
        <begin position="53"/>
        <end position="73"/>
    </location>
</feature>
<dbReference type="EMBL" id="CP032630">
    <property type="protein sequence ID" value="AYF98956.1"/>
    <property type="molecule type" value="Genomic_DNA"/>
</dbReference>
<dbReference type="InterPro" id="IPR006976">
    <property type="entry name" value="VanZ-like"/>
</dbReference>
<dbReference type="RefSeq" id="WP_120763325.1">
    <property type="nucleotide sequence ID" value="NZ_CP032630.1"/>
</dbReference>
<evidence type="ECO:0000313" key="3">
    <source>
        <dbReference type="EMBL" id="AYF98956.1"/>
    </source>
</evidence>
<dbReference type="PANTHER" id="PTHR28008:SF1">
    <property type="entry name" value="DOMAIN PROTEIN, PUTATIVE (AFU_ORTHOLOGUE AFUA_3G10980)-RELATED"/>
    <property type="match status" value="1"/>
</dbReference>
<dbReference type="KEGG" id="lyd:D7I47_12310"/>
<name>A0A387BCV6_9MICO</name>
<dbReference type="AlphaFoldDB" id="A0A387BCV6"/>
<gene>
    <name evidence="3" type="ORF">D7I47_12310</name>
</gene>
<dbReference type="PANTHER" id="PTHR28008">
    <property type="entry name" value="DOMAIN PROTEIN, PUTATIVE (AFU_ORTHOLOGUE AFUA_3G10980)-RELATED"/>
    <property type="match status" value="1"/>
</dbReference>
<feature type="transmembrane region" description="Helical" evidence="1">
    <location>
        <begin position="107"/>
        <end position="128"/>
    </location>
</feature>
<protein>
    <submittedName>
        <fullName evidence="3">VanZ family protein</fullName>
    </submittedName>
</protein>
<organism evidence="3 4">
    <name type="scientific">Protaetiibacter intestinalis</name>
    <dbReference type="NCBI Taxonomy" id="2419774"/>
    <lineage>
        <taxon>Bacteria</taxon>
        <taxon>Bacillati</taxon>
        <taxon>Actinomycetota</taxon>
        <taxon>Actinomycetes</taxon>
        <taxon>Micrococcales</taxon>
        <taxon>Microbacteriaceae</taxon>
        <taxon>Protaetiibacter</taxon>
    </lineage>
</organism>
<dbReference type="Pfam" id="PF04892">
    <property type="entry name" value="VanZ"/>
    <property type="match status" value="1"/>
</dbReference>
<keyword evidence="1" id="KW-0472">Membrane</keyword>
<reference evidence="4" key="1">
    <citation type="submission" date="2018-09" db="EMBL/GenBank/DDBJ databases">
        <title>Genome sequencing of strain 2DFWR-13.</title>
        <authorList>
            <person name="Heo J."/>
            <person name="Kim S.-J."/>
            <person name="Kwon S.-W."/>
        </authorList>
    </citation>
    <scope>NUCLEOTIDE SEQUENCE [LARGE SCALE GENOMIC DNA]</scope>
    <source>
        <strain evidence="4">2DFWR-13</strain>
    </source>
</reference>
<proteinExistence type="predicted"/>
<accession>A0A387BCV6</accession>
<feature type="domain" description="VanZ-like" evidence="2">
    <location>
        <begin position="12"/>
        <end position="126"/>
    </location>
</feature>
<evidence type="ECO:0000259" key="2">
    <source>
        <dbReference type="Pfam" id="PF04892"/>
    </source>
</evidence>
<dbReference type="Proteomes" id="UP000278886">
    <property type="component" value="Chromosome"/>
</dbReference>
<evidence type="ECO:0000313" key="4">
    <source>
        <dbReference type="Proteomes" id="UP000278886"/>
    </source>
</evidence>
<feature type="transmembrane region" description="Helical" evidence="1">
    <location>
        <begin position="80"/>
        <end position="101"/>
    </location>
</feature>
<dbReference type="OrthoDB" id="3787741at2"/>
<keyword evidence="1" id="KW-0812">Transmembrane</keyword>